<dbReference type="Proteomes" id="UP000554054">
    <property type="component" value="Unassembled WGS sequence"/>
</dbReference>
<comment type="caution">
    <text evidence="2">The sequence shown here is derived from an EMBL/GenBank/DDBJ whole genome shotgun (WGS) entry which is preliminary data.</text>
</comment>
<evidence type="ECO:0000313" key="3">
    <source>
        <dbReference type="Proteomes" id="UP000554054"/>
    </source>
</evidence>
<keyword evidence="3" id="KW-1185">Reference proteome</keyword>
<gene>
    <name evidence="2" type="ORF">BJY20_000826</name>
</gene>
<dbReference type="InterPro" id="IPR009057">
    <property type="entry name" value="Homeodomain-like_sf"/>
</dbReference>
<reference evidence="2 3" key="1">
    <citation type="submission" date="2020-07" db="EMBL/GenBank/DDBJ databases">
        <title>Sequencing the genomes of 1000 actinobacteria strains.</title>
        <authorList>
            <person name="Klenk H.-P."/>
        </authorList>
    </citation>
    <scope>NUCLEOTIDE SEQUENCE [LARGE SCALE GENOMIC DNA]</scope>
    <source>
        <strain evidence="2 3">DSM 26154</strain>
    </source>
</reference>
<dbReference type="Gene3D" id="1.10.10.60">
    <property type="entry name" value="Homeodomain-like"/>
    <property type="match status" value="1"/>
</dbReference>
<sequence length="67" mass="7524">MNAATLHNWTKTAERTEGSRAAAPARAGESEEVKTLRRENAELRRANEILKIASAFFAQAELDRRLK</sequence>
<proteinExistence type="predicted"/>
<dbReference type="SUPFAM" id="SSF46689">
    <property type="entry name" value="Homeodomain-like"/>
    <property type="match status" value="1"/>
</dbReference>
<feature type="region of interest" description="Disordered" evidence="1">
    <location>
        <begin position="1"/>
        <end position="33"/>
    </location>
</feature>
<accession>A0A852VSZ8</accession>
<protein>
    <submittedName>
        <fullName evidence="2">Transposase-like protein</fullName>
    </submittedName>
</protein>
<evidence type="ECO:0000256" key="1">
    <source>
        <dbReference type="SAM" id="MobiDB-lite"/>
    </source>
</evidence>
<name>A0A852VSZ8_9MICO</name>
<feature type="compositionally biased region" description="Polar residues" evidence="1">
    <location>
        <begin position="1"/>
        <end position="11"/>
    </location>
</feature>
<dbReference type="AlphaFoldDB" id="A0A852VSZ8"/>
<evidence type="ECO:0000313" key="2">
    <source>
        <dbReference type="EMBL" id="NYF97434.1"/>
    </source>
</evidence>
<organism evidence="2 3">
    <name type="scientific">Janibacter cremeus</name>
    <dbReference type="NCBI Taxonomy" id="1285192"/>
    <lineage>
        <taxon>Bacteria</taxon>
        <taxon>Bacillati</taxon>
        <taxon>Actinomycetota</taxon>
        <taxon>Actinomycetes</taxon>
        <taxon>Micrococcales</taxon>
        <taxon>Intrasporangiaceae</taxon>
        <taxon>Janibacter</taxon>
    </lineage>
</organism>
<dbReference type="EMBL" id="JACCAE010000001">
    <property type="protein sequence ID" value="NYF97434.1"/>
    <property type="molecule type" value="Genomic_DNA"/>
</dbReference>